<comment type="caution">
    <text evidence="2">The sequence shown here is derived from an EMBL/GenBank/DDBJ whole genome shotgun (WGS) entry which is preliminary data.</text>
</comment>
<name>A0AAN7M427_TRANT</name>
<dbReference type="Proteomes" id="UP001346149">
    <property type="component" value="Unassembled WGS sequence"/>
</dbReference>
<evidence type="ECO:0000313" key="2">
    <source>
        <dbReference type="EMBL" id="KAK4797517.1"/>
    </source>
</evidence>
<reference evidence="2 3" key="1">
    <citation type="journal article" date="2023" name="Hortic Res">
        <title>Pangenome of water caltrop reveals structural variations and asymmetric subgenome divergence after allopolyploidization.</title>
        <authorList>
            <person name="Zhang X."/>
            <person name="Chen Y."/>
            <person name="Wang L."/>
            <person name="Yuan Y."/>
            <person name="Fang M."/>
            <person name="Shi L."/>
            <person name="Lu R."/>
            <person name="Comes H.P."/>
            <person name="Ma Y."/>
            <person name="Chen Y."/>
            <person name="Huang G."/>
            <person name="Zhou Y."/>
            <person name="Zheng Z."/>
            <person name="Qiu Y."/>
        </authorList>
    </citation>
    <scope>NUCLEOTIDE SEQUENCE [LARGE SCALE GENOMIC DNA]</scope>
    <source>
        <strain evidence="2">F231</strain>
    </source>
</reference>
<organism evidence="2 3">
    <name type="scientific">Trapa natans</name>
    <name type="common">Water chestnut</name>
    <dbReference type="NCBI Taxonomy" id="22666"/>
    <lineage>
        <taxon>Eukaryota</taxon>
        <taxon>Viridiplantae</taxon>
        <taxon>Streptophyta</taxon>
        <taxon>Embryophyta</taxon>
        <taxon>Tracheophyta</taxon>
        <taxon>Spermatophyta</taxon>
        <taxon>Magnoliopsida</taxon>
        <taxon>eudicotyledons</taxon>
        <taxon>Gunneridae</taxon>
        <taxon>Pentapetalae</taxon>
        <taxon>rosids</taxon>
        <taxon>malvids</taxon>
        <taxon>Myrtales</taxon>
        <taxon>Lythraceae</taxon>
        <taxon>Trapa</taxon>
    </lineage>
</organism>
<keyword evidence="1" id="KW-1133">Transmembrane helix</keyword>
<accession>A0AAN7M427</accession>
<sequence>MNLDDLHFEILHLECFNGLIISFHFIVVLLDKSIHCKLHSCKDILAYELAKQPFCKWGIFTHQEWWKIIILSAGEMASKQFQSIYFSHCSAAALFPSEPEEDHPVHEHIAV</sequence>
<proteinExistence type="predicted"/>
<protein>
    <submittedName>
        <fullName evidence="2">Uncharacterized protein</fullName>
    </submittedName>
</protein>
<feature type="transmembrane region" description="Helical" evidence="1">
    <location>
        <begin position="6"/>
        <end position="30"/>
    </location>
</feature>
<keyword evidence="3" id="KW-1185">Reference proteome</keyword>
<keyword evidence="1" id="KW-0472">Membrane</keyword>
<dbReference type="EMBL" id="JAXQNO010000005">
    <property type="protein sequence ID" value="KAK4797517.1"/>
    <property type="molecule type" value="Genomic_DNA"/>
</dbReference>
<gene>
    <name evidence="2" type="ORF">SAY86_029843</name>
</gene>
<evidence type="ECO:0000256" key="1">
    <source>
        <dbReference type="SAM" id="Phobius"/>
    </source>
</evidence>
<evidence type="ECO:0000313" key="3">
    <source>
        <dbReference type="Proteomes" id="UP001346149"/>
    </source>
</evidence>
<dbReference type="AlphaFoldDB" id="A0AAN7M427"/>
<keyword evidence="1" id="KW-0812">Transmembrane</keyword>